<gene>
    <name evidence="7" type="ORF">LAZ67_2003561</name>
</gene>
<dbReference type="EMBL" id="CP092864">
    <property type="protein sequence ID" value="UYV63255.1"/>
    <property type="molecule type" value="Genomic_DNA"/>
</dbReference>
<accession>A0ABY6K7L7</accession>
<evidence type="ECO:0000256" key="2">
    <source>
        <dbReference type="ARBA" id="ARBA00005635"/>
    </source>
</evidence>
<organism evidence="7 8">
    <name type="scientific">Cordylochernes scorpioides</name>
    <dbReference type="NCBI Taxonomy" id="51811"/>
    <lineage>
        <taxon>Eukaryota</taxon>
        <taxon>Metazoa</taxon>
        <taxon>Ecdysozoa</taxon>
        <taxon>Arthropoda</taxon>
        <taxon>Chelicerata</taxon>
        <taxon>Arachnida</taxon>
        <taxon>Pseudoscorpiones</taxon>
        <taxon>Cheliferoidea</taxon>
        <taxon>Chernetidae</taxon>
        <taxon>Cordylochernes</taxon>
    </lineage>
</organism>
<name>A0ABY6K7L7_9ARAC</name>
<dbReference type="InterPro" id="IPR019313">
    <property type="entry name" value="Mediator_Med17"/>
</dbReference>
<sequence length="504" mass="56253">MSENLTKLANKIDFSKLGSEGGESAGPSTPQEDAAESLPSFQPSLWPWDGVRNKLRAAHTEISVLVDDLYIIQNKKYMVLDAVSQEPPEPNLPAVLLAKKKMLSEVSSIIISGAERLRTTQSEAIRNRNINDFHIELLHMRQNWRLKRVGNTILGDLSYRSAGSQFWQSGVFEVSKLETPVPSPPTTQRSSLKVTLPTELEGIALIQVSIQKDMLLMEEFIGSSLYMFHYNEMISSGEMNMPQLSVNFSDAHWQPRLEAAQNVLFCKELFAQLAREAIQLQPSIPNLVVGHQITASLFPGVQLCIGLCHTTSSDKPVVKWIKCRDGVQTGPRGGENKPVLEHSLHQMLREVHHRATFHDMPHPTTAPLGLSRKRRLAGPEAHDKATLAQYTHRYVRALLCCCRTPLVIHVGEKCLKAVNRESTVINLSYEPHELRYFLMYQVAQHQINAAQALAKVMGWKVITTCNASSVGGVEPIASASSLVISSPTGDRWVALVHWRNYAQH</sequence>
<evidence type="ECO:0000256" key="4">
    <source>
        <dbReference type="ARBA" id="ARBA00023163"/>
    </source>
</evidence>
<evidence type="ECO:0000256" key="6">
    <source>
        <dbReference type="SAM" id="MobiDB-lite"/>
    </source>
</evidence>
<keyword evidence="5" id="KW-0539">Nucleus</keyword>
<keyword evidence="8" id="KW-1185">Reference proteome</keyword>
<dbReference type="Proteomes" id="UP001235939">
    <property type="component" value="Chromosome 02"/>
</dbReference>
<evidence type="ECO:0000313" key="8">
    <source>
        <dbReference type="Proteomes" id="UP001235939"/>
    </source>
</evidence>
<evidence type="ECO:0000256" key="1">
    <source>
        <dbReference type="ARBA" id="ARBA00004123"/>
    </source>
</evidence>
<dbReference type="PANTHER" id="PTHR13114">
    <property type="entry name" value="MEDIATOR OF RNA POLYMERASE II TRANSCRIPTION SUBUNIT 17"/>
    <property type="match status" value="1"/>
</dbReference>
<comment type="subcellular location">
    <subcellularLocation>
        <location evidence="1">Nucleus</location>
    </subcellularLocation>
</comment>
<evidence type="ECO:0000256" key="5">
    <source>
        <dbReference type="ARBA" id="ARBA00023242"/>
    </source>
</evidence>
<evidence type="ECO:0000256" key="3">
    <source>
        <dbReference type="ARBA" id="ARBA00023015"/>
    </source>
</evidence>
<evidence type="ECO:0000313" key="7">
    <source>
        <dbReference type="EMBL" id="UYV63255.1"/>
    </source>
</evidence>
<keyword evidence="4" id="KW-0804">Transcription</keyword>
<dbReference type="PANTHER" id="PTHR13114:SF7">
    <property type="entry name" value="MEDIATOR OF RNA POLYMERASE II TRANSCRIPTION SUBUNIT 17"/>
    <property type="match status" value="1"/>
</dbReference>
<feature type="region of interest" description="Disordered" evidence="6">
    <location>
        <begin position="1"/>
        <end position="41"/>
    </location>
</feature>
<reference evidence="7 8" key="1">
    <citation type="submission" date="2022-01" db="EMBL/GenBank/DDBJ databases">
        <title>A chromosomal length assembly of Cordylochernes scorpioides.</title>
        <authorList>
            <person name="Zeh D."/>
            <person name="Zeh J."/>
        </authorList>
    </citation>
    <scope>NUCLEOTIDE SEQUENCE [LARGE SCALE GENOMIC DNA]</scope>
    <source>
        <strain evidence="7">IN4F17</strain>
        <tissue evidence="7">Whole Body</tissue>
    </source>
</reference>
<proteinExistence type="inferred from homology"/>
<keyword evidence="3" id="KW-0805">Transcription regulation</keyword>
<comment type="similarity">
    <text evidence="2">Belongs to the Mediator complex subunit 17 family.</text>
</comment>
<protein>
    <submittedName>
        <fullName evidence="7">MED17</fullName>
    </submittedName>
</protein>